<dbReference type="SUPFAM" id="SSF51161">
    <property type="entry name" value="Trimeric LpxA-like enzymes"/>
    <property type="match status" value="1"/>
</dbReference>
<dbReference type="CDD" id="cd03358">
    <property type="entry name" value="LbH_WxcM_N_like"/>
    <property type="match status" value="1"/>
</dbReference>
<name>A0A3R6H347_9FIRM</name>
<sequence>MKKYVTGKSCNIGKNVSIDENVVIGHNVIIEDNVSIGANCSIDNNVIIRSNVEIGENSDIGANCILGENSREDCGQFLKIGKKALIRSGSILYTGSNIGEEFQTGHHVTIREKTMIGHHVSVGTLSDIQGNCKIGNYVRLHSNVHIGQLSIIDSFVWIFPYVVLTNDPTPPSEDFRGVHIHSFAIVATGAILMPGVNVLQDALVAAGAIVAKDVQPYSVVAGNPAKEISDVRKIKNKITGENVYPWRNYFKKYMPWQESNFQVWYSTLDIEEKKDYELDRMDKFETGKIDL</sequence>
<comment type="caution">
    <text evidence="1">The sequence shown here is derived from an EMBL/GenBank/DDBJ whole genome shotgun (WGS) entry which is preliminary data.</text>
</comment>
<dbReference type="PANTHER" id="PTHR43300">
    <property type="entry name" value="ACETYLTRANSFERASE"/>
    <property type="match status" value="1"/>
</dbReference>
<protein>
    <submittedName>
        <fullName evidence="1">N-acetyltransferase</fullName>
    </submittedName>
</protein>
<dbReference type="AlphaFoldDB" id="A0A3R6H347"/>
<accession>A0A3R6H347</accession>
<keyword evidence="1" id="KW-0808">Transferase</keyword>
<dbReference type="Gene3D" id="6.20.70.30">
    <property type="match status" value="1"/>
</dbReference>
<dbReference type="PANTHER" id="PTHR43300:SF4">
    <property type="entry name" value="ACYL-[ACYL-CARRIER-PROTEIN]--UDP-N-ACETYLGLUCOSAMINE O-ACYLTRANSFERASE"/>
    <property type="match status" value="1"/>
</dbReference>
<dbReference type="InterPro" id="IPR050179">
    <property type="entry name" value="Trans_hexapeptide_repeat"/>
</dbReference>
<dbReference type="Gene3D" id="2.160.10.10">
    <property type="entry name" value="Hexapeptide repeat proteins"/>
    <property type="match status" value="2"/>
</dbReference>
<dbReference type="GO" id="GO:0016740">
    <property type="term" value="F:transferase activity"/>
    <property type="evidence" value="ECO:0007669"/>
    <property type="project" value="UniProtKB-KW"/>
</dbReference>
<evidence type="ECO:0000313" key="2">
    <source>
        <dbReference type="Proteomes" id="UP000283701"/>
    </source>
</evidence>
<dbReference type="Pfam" id="PF00132">
    <property type="entry name" value="Hexapep"/>
    <property type="match status" value="1"/>
</dbReference>
<gene>
    <name evidence="1" type="ORF">DW654_06940</name>
</gene>
<evidence type="ECO:0000313" key="1">
    <source>
        <dbReference type="EMBL" id="RHF85203.1"/>
    </source>
</evidence>
<reference evidence="1 2" key="1">
    <citation type="submission" date="2018-08" db="EMBL/GenBank/DDBJ databases">
        <title>A genome reference for cultivated species of the human gut microbiota.</title>
        <authorList>
            <person name="Zou Y."/>
            <person name="Xue W."/>
            <person name="Luo G."/>
        </authorList>
    </citation>
    <scope>NUCLEOTIDE SEQUENCE [LARGE SCALE GENOMIC DNA]</scope>
    <source>
        <strain evidence="1 2">AM23-23AC</strain>
    </source>
</reference>
<dbReference type="InterPro" id="IPR011004">
    <property type="entry name" value="Trimer_LpxA-like_sf"/>
</dbReference>
<dbReference type="EMBL" id="QRHP01000005">
    <property type="protein sequence ID" value="RHF85203.1"/>
    <property type="molecule type" value="Genomic_DNA"/>
</dbReference>
<proteinExistence type="predicted"/>
<dbReference type="Proteomes" id="UP000283701">
    <property type="component" value="Unassembled WGS sequence"/>
</dbReference>
<dbReference type="InterPro" id="IPR001451">
    <property type="entry name" value="Hexapep"/>
</dbReference>
<organism evidence="1 2">
    <name type="scientific">Roseburia inulinivorans</name>
    <dbReference type="NCBI Taxonomy" id="360807"/>
    <lineage>
        <taxon>Bacteria</taxon>
        <taxon>Bacillati</taxon>
        <taxon>Bacillota</taxon>
        <taxon>Clostridia</taxon>
        <taxon>Lachnospirales</taxon>
        <taxon>Lachnospiraceae</taxon>
        <taxon>Roseburia</taxon>
    </lineage>
</organism>